<dbReference type="InterPro" id="IPR036616">
    <property type="entry name" value="Poly(ADP-ribose)pol_reg_dom_sf"/>
</dbReference>
<evidence type="ECO:0000256" key="7">
    <source>
        <dbReference type="ARBA" id="ARBA00022765"/>
    </source>
</evidence>
<sequence length="601" mass="67620">MKLLWLLKRPSDPDEWFTDTYCWGNNTQKSSQSTDESATGSIRKKRKGGRVGGGAKIPSDIMNFSEDLKGNVGVCGRSKKKDVVIPLDEHCKLTTYKVYIDPKTGLIYDASLNQTVSSDNKNRFYNIQVLKDPISSDFKTWTRWGRVGEKGQNATLGNGTAADAIKQFENKFKDKSGLVWNDRTDGPKPNKYVFIERRYSPHSDYEGEMSGNEPNKKVAGEQEDEGSPPECTLEKPIKKLMEFIFDQQCFSKTISALKYDAKKLPLGALSKSTITSGFKQLKNLAALLDDPALASSKWDMRLAEAIEQLSNTYYSFIPHAFGRKQPPIIHDKNLLKKEIELLQSLPDMKVAAELMKSDCKTRNLIHPLNRQFQGLGLEEMTRLDRHSSEFGYLMKYLNSSGGVAHKMTYTTKDIFRIERQGECKRFENSKFSKIPSNRRLLWHGSRCTNLAGILRMGLRIAPPEAPVSGYRFGKGIYLTDCSSRSADYCYSTETDGEALLILCEAELGNMQTLGKSDYKAGTKAKKNGLHSTCGQGKVGPRKWVDAGIVHPSLKGVKMPSPNAKVSETGANDTELRYNEYICYDVAQVRLRYLLYIKIKKL</sequence>
<evidence type="ECO:0000256" key="10">
    <source>
        <dbReference type="ARBA" id="ARBA00023027"/>
    </source>
</evidence>
<dbReference type="GO" id="GO:0008270">
    <property type="term" value="F:zinc ion binding"/>
    <property type="evidence" value="ECO:0007669"/>
    <property type="project" value="UniProtKB-KW"/>
</dbReference>
<keyword evidence="3 15" id="KW-0808">Transferase</keyword>
<keyword evidence="12" id="KW-0539">Nucleus</keyword>
<keyword evidence="11" id="KW-0238">DNA-binding</keyword>
<dbReference type="SUPFAM" id="SSF56399">
    <property type="entry name" value="ADP-ribosylation"/>
    <property type="match status" value="1"/>
</dbReference>
<dbReference type="InterPro" id="IPR012317">
    <property type="entry name" value="Poly(ADP-ribose)pol_cat_dom"/>
</dbReference>
<dbReference type="PROSITE" id="PS51060">
    <property type="entry name" value="PARP_ALPHA_HD"/>
    <property type="match status" value="1"/>
</dbReference>
<keyword evidence="5" id="KW-0479">Metal-binding</keyword>
<dbReference type="Pfam" id="PF02877">
    <property type="entry name" value="PARP_reg"/>
    <property type="match status" value="1"/>
</dbReference>
<evidence type="ECO:0000256" key="5">
    <source>
        <dbReference type="ARBA" id="ARBA00022723"/>
    </source>
</evidence>
<dbReference type="FunFam" id="1.20.142.10:FF:000002">
    <property type="entry name" value="Poly [ADP-ribose] polymerase"/>
    <property type="match status" value="1"/>
</dbReference>
<evidence type="ECO:0000259" key="17">
    <source>
        <dbReference type="PROSITE" id="PS51059"/>
    </source>
</evidence>
<feature type="domain" description="WGR" evidence="19">
    <location>
        <begin position="95"/>
        <end position="192"/>
    </location>
</feature>
<dbReference type="AlphaFoldDB" id="A0A8H5XXA1"/>
<evidence type="ECO:0000256" key="6">
    <source>
        <dbReference type="ARBA" id="ARBA00022737"/>
    </source>
</evidence>
<organism evidence="20 21">
    <name type="scientific">Fusarium mundagurra</name>
    <dbReference type="NCBI Taxonomy" id="1567541"/>
    <lineage>
        <taxon>Eukaryota</taxon>
        <taxon>Fungi</taxon>
        <taxon>Dikarya</taxon>
        <taxon>Ascomycota</taxon>
        <taxon>Pezizomycotina</taxon>
        <taxon>Sordariomycetes</taxon>
        <taxon>Hypocreomycetidae</taxon>
        <taxon>Hypocreales</taxon>
        <taxon>Nectriaceae</taxon>
        <taxon>Fusarium</taxon>
        <taxon>Fusarium fujikuroi species complex</taxon>
    </lineage>
</organism>
<dbReference type="Pfam" id="PF05406">
    <property type="entry name" value="WGR"/>
    <property type="match status" value="1"/>
</dbReference>
<dbReference type="GO" id="GO:1990404">
    <property type="term" value="F:NAD+-protein mono-ADP-ribosyltransferase activity"/>
    <property type="evidence" value="ECO:0007669"/>
    <property type="project" value="TreeGrafter"/>
</dbReference>
<evidence type="ECO:0000313" key="20">
    <source>
        <dbReference type="EMBL" id="KAF5701057.1"/>
    </source>
</evidence>
<dbReference type="GO" id="GO:0003677">
    <property type="term" value="F:DNA binding"/>
    <property type="evidence" value="ECO:0007669"/>
    <property type="project" value="UniProtKB-KW"/>
</dbReference>
<evidence type="ECO:0000259" key="18">
    <source>
        <dbReference type="PROSITE" id="PS51060"/>
    </source>
</evidence>
<dbReference type="FunFam" id="2.20.140.10:FF:000001">
    <property type="entry name" value="Poly [ADP-ribose] polymerase"/>
    <property type="match status" value="1"/>
</dbReference>
<dbReference type="GO" id="GO:0003950">
    <property type="term" value="F:NAD+ poly-ADP-ribosyltransferase activity"/>
    <property type="evidence" value="ECO:0007669"/>
    <property type="project" value="UniProtKB-UniRule"/>
</dbReference>
<dbReference type="CDD" id="cd07997">
    <property type="entry name" value="WGR_PARP"/>
    <property type="match status" value="1"/>
</dbReference>
<keyword evidence="2 15" id="KW-0328">Glycosyltransferase</keyword>
<dbReference type="Gene3D" id="3.90.228.10">
    <property type="match status" value="1"/>
</dbReference>
<dbReference type="GO" id="GO:0006302">
    <property type="term" value="P:double-strand break repair"/>
    <property type="evidence" value="ECO:0007669"/>
    <property type="project" value="TreeGrafter"/>
</dbReference>
<keyword evidence="10 15" id="KW-0520">NAD</keyword>
<evidence type="ECO:0000256" key="2">
    <source>
        <dbReference type="ARBA" id="ARBA00022676"/>
    </source>
</evidence>
<proteinExistence type="inferred from homology"/>
<evidence type="ECO:0000256" key="14">
    <source>
        <dbReference type="ARBA" id="ARBA00033987"/>
    </source>
</evidence>
<comment type="subcellular location">
    <subcellularLocation>
        <location evidence="1">Nucleus</location>
    </subcellularLocation>
</comment>
<evidence type="ECO:0000256" key="4">
    <source>
        <dbReference type="ARBA" id="ARBA00022695"/>
    </source>
</evidence>
<comment type="caution">
    <text evidence="20">The sequence shown here is derived from an EMBL/GenBank/DDBJ whole genome shotgun (WGS) entry which is preliminary data.</text>
</comment>
<keyword evidence="9" id="KW-0862">Zinc</keyword>
<dbReference type="Proteomes" id="UP000544331">
    <property type="component" value="Unassembled WGS sequence"/>
</dbReference>
<evidence type="ECO:0000256" key="15">
    <source>
        <dbReference type="RuleBase" id="RU362114"/>
    </source>
</evidence>
<accession>A0A8H5XXA1</accession>
<evidence type="ECO:0000256" key="9">
    <source>
        <dbReference type="ARBA" id="ARBA00022833"/>
    </source>
</evidence>
<keyword evidence="6" id="KW-0677">Repeat</keyword>
<dbReference type="InterPro" id="IPR004102">
    <property type="entry name" value="Poly(ADP-ribose)pol_reg_dom"/>
</dbReference>
<dbReference type="GO" id="GO:0070212">
    <property type="term" value="P:protein poly-ADP-ribosylation"/>
    <property type="evidence" value="ECO:0007669"/>
    <property type="project" value="TreeGrafter"/>
</dbReference>
<evidence type="ECO:0000256" key="12">
    <source>
        <dbReference type="ARBA" id="ARBA00023242"/>
    </source>
</evidence>
<evidence type="ECO:0000256" key="8">
    <source>
        <dbReference type="ARBA" id="ARBA00022771"/>
    </source>
</evidence>
<dbReference type="InterPro" id="IPR008893">
    <property type="entry name" value="WGR_domain"/>
</dbReference>
<keyword evidence="7" id="KW-0013">ADP-ribosylation</keyword>
<evidence type="ECO:0000313" key="21">
    <source>
        <dbReference type="Proteomes" id="UP000544331"/>
    </source>
</evidence>
<comment type="catalytic activity">
    <reaction evidence="14">
        <text>NAD(+) + (ADP-D-ribosyl)n-acceptor = nicotinamide + (ADP-D-ribosyl)n+1-acceptor + H(+).</text>
        <dbReference type="EC" id="2.4.2.30"/>
    </reaction>
</comment>
<gene>
    <name evidence="20" type="ORF">FMUND_14066</name>
</gene>
<feature type="region of interest" description="Disordered" evidence="16">
    <location>
        <begin position="28"/>
        <end position="54"/>
    </location>
</feature>
<dbReference type="CDD" id="cd01437">
    <property type="entry name" value="parp_like"/>
    <property type="match status" value="1"/>
</dbReference>
<keyword evidence="21" id="KW-1185">Reference proteome</keyword>
<evidence type="ECO:0000259" key="19">
    <source>
        <dbReference type="PROSITE" id="PS51977"/>
    </source>
</evidence>
<keyword evidence="8" id="KW-0863">Zinc-finger</keyword>
<dbReference type="InterPro" id="IPR050800">
    <property type="entry name" value="ARTD/PARP"/>
</dbReference>
<feature type="domain" description="PARP alpha-helical" evidence="18">
    <location>
        <begin position="230"/>
        <end position="356"/>
    </location>
</feature>
<name>A0A8H5XXA1_9HYPO</name>
<dbReference type="EMBL" id="JAAOAN010000696">
    <property type="protein sequence ID" value="KAF5701057.1"/>
    <property type="molecule type" value="Genomic_DNA"/>
</dbReference>
<comment type="similarity">
    <text evidence="13">Belongs to the ARTD/PARP family.</text>
</comment>
<dbReference type="OrthoDB" id="5055978at2759"/>
<reference evidence="20 21" key="1">
    <citation type="submission" date="2020-05" db="EMBL/GenBank/DDBJ databases">
        <title>Identification and distribution of gene clusters putatively required for synthesis of sphingolipid metabolism inhibitors in phylogenetically diverse species of the filamentous fungus Fusarium.</title>
        <authorList>
            <person name="Kim H.-S."/>
            <person name="Busman M."/>
            <person name="Brown D.W."/>
            <person name="Divon H."/>
            <person name="Uhlig S."/>
            <person name="Proctor R.H."/>
        </authorList>
    </citation>
    <scope>NUCLEOTIDE SEQUENCE [LARGE SCALE GENOMIC DNA]</scope>
    <source>
        <strain evidence="20 21">NRRL 66235</strain>
    </source>
</reference>
<dbReference type="Gene3D" id="1.20.142.10">
    <property type="entry name" value="Poly(ADP-ribose) polymerase, regulatory domain"/>
    <property type="match status" value="1"/>
</dbReference>
<dbReference type="GO" id="GO:0005730">
    <property type="term" value="C:nucleolus"/>
    <property type="evidence" value="ECO:0007669"/>
    <property type="project" value="TreeGrafter"/>
</dbReference>
<keyword evidence="4" id="KW-0548">Nucleotidyltransferase</keyword>
<dbReference type="PROSITE" id="PS51977">
    <property type="entry name" value="WGR"/>
    <property type="match status" value="1"/>
</dbReference>
<evidence type="ECO:0000256" key="3">
    <source>
        <dbReference type="ARBA" id="ARBA00022679"/>
    </source>
</evidence>
<evidence type="ECO:0000256" key="13">
    <source>
        <dbReference type="ARBA" id="ARBA00024347"/>
    </source>
</evidence>
<evidence type="ECO:0000256" key="1">
    <source>
        <dbReference type="ARBA" id="ARBA00004123"/>
    </source>
</evidence>
<dbReference type="PANTHER" id="PTHR10459">
    <property type="entry name" value="DNA LIGASE"/>
    <property type="match status" value="1"/>
</dbReference>
<evidence type="ECO:0000256" key="16">
    <source>
        <dbReference type="SAM" id="MobiDB-lite"/>
    </source>
</evidence>
<dbReference type="InterPro" id="IPR036930">
    <property type="entry name" value="WGR_dom_sf"/>
</dbReference>
<dbReference type="SMART" id="SM00773">
    <property type="entry name" value="WGR"/>
    <property type="match status" value="1"/>
</dbReference>
<protein>
    <recommendedName>
        <fullName evidence="15">Poly [ADP-ribose] polymerase</fullName>
        <shortName evidence="15">PARP</shortName>
        <ecNumber evidence="15">2.4.2.-</ecNumber>
    </recommendedName>
</protein>
<feature type="domain" description="PARP catalytic" evidence="17">
    <location>
        <begin position="366"/>
        <end position="601"/>
    </location>
</feature>
<evidence type="ECO:0000256" key="11">
    <source>
        <dbReference type="ARBA" id="ARBA00023125"/>
    </source>
</evidence>
<dbReference type="PROSITE" id="PS51059">
    <property type="entry name" value="PARP_CATALYTIC"/>
    <property type="match status" value="1"/>
</dbReference>
<dbReference type="GO" id="GO:0016779">
    <property type="term" value="F:nucleotidyltransferase activity"/>
    <property type="evidence" value="ECO:0007669"/>
    <property type="project" value="UniProtKB-KW"/>
</dbReference>
<dbReference type="PANTHER" id="PTHR10459:SF60">
    <property type="entry name" value="POLY [ADP-RIBOSE] POLYMERASE 2"/>
    <property type="match status" value="1"/>
</dbReference>
<dbReference type="Gene3D" id="2.20.140.10">
    <property type="entry name" value="WGR domain"/>
    <property type="match status" value="1"/>
</dbReference>
<dbReference type="Pfam" id="PF00644">
    <property type="entry name" value="PARP"/>
    <property type="match status" value="1"/>
</dbReference>
<feature type="region of interest" description="Disordered" evidence="16">
    <location>
        <begin position="203"/>
        <end position="230"/>
    </location>
</feature>
<feature type="compositionally biased region" description="Polar residues" evidence="16">
    <location>
        <begin position="28"/>
        <end position="40"/>
    </location>
</feature>
<dbReference type="SUPFAM" id="SSF142921">
    <property type="entry name" value="WGR domain-like"/>
    <property type="match status" value="1"/>
</dbReference>
<dbReference type="EC" id="2.4.2.-" evidence="15"/>
<dbReference type="SUPFAM" id="SSF47587">
    <property type="entry name" value="Domain of poly(ADP-ribose) polymerase"/>
    <property type="match status" value="1"/>
</dbReference>